<evidence type="ECO:0000313" key="2">
    <source>
        <dbReference type="Proteomes" id="UP000618591"/>
    </source>
</evidence>
<dbReference type="Proteomes" id="UP000618591">
    <property type="component" value="Unassembled WGS sequence"/>
</dbReference>
<gene>
    <name evidence="1" type="ORF">GCM10011395_16580</name>
</gene>
<dbReference type="PANTHER" id="PTHR36582:SF2">
    <property type="entry name" value="ANTITOXIN PARD"/>
    <property type="match status" value="1"/>
</dbReference>
<sequence>MDVTVGKRWEAFVEAVVADGSYGSADQVVVEGLRLVQERESKLAALRETIQASIARGGWNTIEDVEQRLKLDMDEWERSRK</sequence>
<dbReference type="InterPro" id="IPR022789">
    <property type="entry name" value="ParD"/>
</dbReference>
<dbReference type="PANTHER" id="PTHR36582">
    <property type="entry name" value="ANTITOXIN PARD"/>
    <property type="match status" value="1"/>
</dbReference>
<dbReference type="RefSeq" id="WP_188446405.1">
    <property type="nucleotide sequence ID" value="NZ_BMDW01000008.1"/>
</dbReference>
<name>A0ABQ1GNG3_9SPHN</name>
<keyword evidence="2" id="KW-1185">Reference proteome</keyword>
<evidence type="ECO:0008006" key="3">
    <source>
        <dbReference type="Google" id="ProtNLM"/>
    </source>
</evidence>
<protein>
    <recommendedName>
        <fullName evidence="3">Type II toxin-antitoxin system ParD family antitoxin</fullName>
    </recommendedName>
</protein>
<dbReference type="Gene3D" id="6.10.10.120">
    <property type="entry name" value="Antitoxin ParD1-like"/>
    <property type="match status" value="1"/>
</dbReference>
<evidence type="ECO:0000313" key="1">
    <source>
        <dbReference type="EMBL" id="GGA47040.1"/>
    </source>
</evidence>
<proteinExistence type="predicted"/>
<dbReference type="EMBL" id="BMDW01000008">
    <property type="protein sequence ID" value="GGA47040.1"/>
    <property type="molecule type" value="Genomic_DNA"/>
</dbReference>
<dbReference type="NCBIfam" id="TIGR02606">
    <property type="entry name" value="antidote_CC2985"/>
    <property type="match status" value="1"/>
</dbReference>
<dbReference type="Pfam" id="PF03693">
    <property type="entry name" value="ParD_antitoxin"/>
    <property type="match status" value="1"/>
</dbReference>
<dbReference type="InterPro" id="IPR038296">
    <property type="entry name" value="ParD_sf"/>
</dbReference>
<organism evidence="1 2">
    <name type="scientific">Sphingomonas psychrolutea</name>
    <dbReference type="NCBI Taxonomy" id="1259676"/>
    <lineage>
        <taxon>Bacteria</taxon>
        <taxon>Pseudomonadati</taxon>
        <taxon>Pseudomonadota</taxon>
        <taxon>Alphaproteobacteria</taxon>
        <taxon>Sphingomonadales</taxon>
        <taxon>Sphingomonadaceae</taxon>
        <taxon>Sphingomonas</taxon>
    </lineage>
</organism>
<comment type="caution">
    <text evidence="1">The sequence shown here is derived from an EMBL/GenBank/DDBJ whole genome shotgun (WGS) entry which is preliminary data.</text>
</comment>
<reference evidence="2" key="1">
    <citation type="journal article" date="2019" name="Int. J. Syst. Evol. Microbiol.">
        <title>The Global Catalogue of Microorganisms (GCM) 10K type strain sequencing project: providing services to taxonomists for standard genome sequencing and annotation.</title>
        <authorList>
            <consortium name="The Broad Institute Genomics Platform"/>
            <consortium name="The Broad Institute Genome Sequencing Center for Infectious Disease"/>
            <person name="Wu L."/>
            <person name="Ma J."/>
        </authorList>
    </citation>
    <scope>NUCLEOTIDE SEQUENCE [LARGE SCALE GENOMIC DNA]</scope>
    <source>
        <strain evidence="2">CGMCC 1.10106</strain>
    </source>
</reference>
<accession>A0ABQ1GNG3</accession>